<evidence type="ECO:0000256" key="1">
    <source>
        <dbReference type="ARBA" id="ARBA00004141"/>
    </source>
</evidence>
<keyword evidence="8" id="KW-0406">Ion transport</keyword>
<dbReference type="PRINTS" id="PR01320">
    <property type="entry name" value="KIRCHANNEL"/>
</dbReference>
<dbReference type="SUPFAM" id="SSF81324">
    <property type="entry name" value="Voltage-gated potassium channels"/>
    <property type="match status" value="1"/>
</dbReference>
<gene>
    <name evidence="14" type="ORF">RIF25_14240</name>
</gene>
<dbReference type="InterPro" id="IPR016449">
    <property type="entry name" value="K_chnl_inward-rec_Kir"/>
</dbReference>
<keyword evidence="15" id="KW-1185">Reference proteome</keyword>
<dbReference type="SUPFAM" id="SSF81296">
    <property type="entry name" value="E set domains"/>
    <property type="match status" value="1"/>
</dbReference>
<evidence type="ECO:0000256" key="8">
    <source>
        <dbReference type="ARBA" id="ARBA00023065"/>
    </source>
</evidence>
<dbReference type="AlphaFoldDB" id="A0AAE4JX02"/>
<dbReference type="RefSeq" id="WP_322879181.1">
    <property type="nucleotide sequence ID" value="NZ_JAVMIP010000019.1"/>
</dbReference>
<feature type="domain" description="Potassium channel" evidence="12">
    <location>
        <begin position="60"/>
        <end position="131"/>
    </location>
</feature>
<keyword evidence="2" id="KW-0813">Transport</keyword>
<feature type="transmembrane region" description="Helical" evidence="11">
    <location>
        <begin position="104"/>
        <end position="128"/>
    </location>
</feature>
<dbReference type="Proteomes" id="UP001268256">
    <property type="component" value="Unassembled WGS sequence"/>
</dbReference>
<feature type="domain" description="Inward rectifier potassium channel C-terminal" evidence="13">
    <location>
        <begin position="138"/>
        <end position="290"/>
    </location>
</feature>
<dbReference type="PANTHER" id="PTHR11767:SF102">
    <property type="entry name" value="INWARDLY RECTIFYING POTASSIUM CHANNEL 1, ISOFORM F"/>
    <property type="match status" value="1"/>
</dbReference>
<evidence type="ECO:0000256" key="4">
    <source>
        <dbReference type="ARBA" id="ARBA00022692"/>
    </source>
</evidence>
<accession>A0AAE4JX02</accession>
<keyword evidence="7 11" id="KW-1133">Transmembrane helix</keyword>
<dbReference type="Pfam" id="PF17655">
    <property type="entry name" value="IRK_C"/>
    <property type="match status" value="1"/>
</dbReference>
<name>A0AAE4JX02_9CYAN</name>
<dbReference type="Gene3D" id="2.60.40.1400">
    <property type="entry name" value="G protein-activated inward rectifier potassium channel 1"/>
    <property type="match status" value="1"/>
</dbReference>
<protein>
    <submittedName>
        <fullName evidence="14">Ion channel</fullName>
    </submittedName>
</protein>
<evidence type="ECO:0000256" key="3">
    <source>
        <dbReference type="ARBA" id="ARBA00022538"/>
    </source>
</evidence>
<proteinExistence type="predicted"/>
<evidence type="ECO:0000259" key="13">
    <source>
        <dbReference type="Pfam" id="PF17655"/>
    </source>
</evidence>
<evidence type="ECO:0000256" key="6">
    <source>
        <dbReference type="ARBA" id="ARBA00022958"/>
    </source>
</evidence>
<comment type="caution">
    <text evidence="14">The sequence shown here is derived from an EMBL/GenBank/DDBJ whole genome shotgun (WGS) entry which is preliminary data.</text>
</comment>
<comment type="subcellular location">
    <subcellularLocation>
        <location evidence="1">Membrane</location>
        <topology evidence="1">Multi-pass membrane protein</topology>
    </subcellularLocation>
</comment>
<dbReference type="GO" id="GO:1990573">
    <property type="term" value="P:potassium ion import across plasma membrane"/>
    <property type="evidence" value="ECO:0007669"/>
    <property type="project" value="TreeGrafter"/>
</dbReference>
<evidence type="ECO:0000256" key="9">
    <source>
        <dbReference type="ARBA" id="ARBA00023136"/>
    </source>
</evidence>
<reference evidence="15" key="1">
    <citation type="submission" date="2023-07" db="EMBL/GenBank/DDBJ databases">
        <authorList>
            <person name="Luz R."/>
            <person name="Cordeiro R."/>
            <person name="Fonseca A."/>
            <person name="Goncalves V."/>
        </authorList>
    </citation>
    <scope>NUCLEOTIDE SEQUENCE [LARGE SCALE GENOMIC DNA]</scope>
    <source>
        <strain evidence="15">BACA0444</strain>
    </source>
</reference>
<keyword evidence="3" id="KW-0633">Potassium transport</keyword>
<evidence type="ECO:0000313" key="14">
    <source>
        <dbReference type="EMBL" id="MDS3861960.1"/>
    </source>
</evidence>
<evidence type="ECO:0000259" key="12">
    <source>
        <dbReference type="Pfam" id="PF07885"/>
    </source>
</evidence>
<keyword evidence="5" id="KW-0851">Voltage-gated channel</keyword>
<sequence length="299" mass="33393">MTRSIVGQTNTPLTPDGRIRIPRRGAPSPLADPYHLLLSISWPIFFVFAVSLFFLVNCLFAELYLLGGNCISNSRPGHFGDAFFFSVQTIGTVGYGVMAPVTDYAHIVVSVEVLTGLLGFAIMTGLVFSRFARPTARVLFSQAALIANHNGVPTLMFRMANQRGSHILEAQIKLAALLNEVTQEGESLRRFYNLPLIRHQSPVFGLTWLALHPITADSPIAAISPEWMEKYSLSLLVTLTGVDETLVNNIHARHAYLPERILWGQRFEDVLVRNRQGQLYLDLRRFHQTRPDLSSPPLV</sequence>
<evidence type="ECO:0000256" key="7">
    <source>
        <dbReference type="ARBA" id="ARBA00022989"/>
    </source>
</evidence>
<keyword evidence="10" id="KW-0407">Ion channel</keyword>
<keyword evidence="4 11" id="KW-0812">Transmembrane</keyword>
<dbReference type="InterPro" id="IPR013099">
    <property type="entry name" value="K_chnl_dom"/>
</dbReference>
<dbReference type="PANTHER" id="PTHR11767">
    <property type="entry name" value="INWARD RECTIFIER POTASSIUM CHANNEL"/>
    <property type="match status" value="1"/>
</dbReference>
<dbReference type="GO" id="GO:0005886">
    <property type="term" value="C:plasma membrane"/>
    <property type="evidence" value="ECO:0007669"/>
    <property type="project" value="TreeGrafter"/>
</dbReference>
<keyword evidence="6" id="KW-0630">Potassium</keyword>
<evidence type="ECO:0000256" key="5">
    <source>
        <dbReference type="ARBA" id="ARBA00022882"/>
    </source>
</evidence>
<evidence type="ECO:0000313" key="15">
    <source>
        <dbReference type="Proteomes" id="UP001268256"/>
    </source>
</evidence>
<dbReference type="InterPro" id="IPR013518">
    <property type="entry name" value="K_chnl_inward-rec_Kir_cyto"/>
</dbReference>
<feature type="transmembrane region" description="Helical" evidence="11">
    <location>
        <begin position="78"/>
        <end position="98"/>
    </location>
</feature>
<dbReference type="InterPro" id="IPR041647">
    <property type="entry name" value="IRK_C"/>
</dbReference>
<evidence type="ECO:0000256" key="2">
    <source>
        <dbReference type="ARBA" id="ARBA00022448"/>
    </source>
</evidence>
<organism evidence="14 15">
    <name type="scientific">Pseudocalidococcus azoricus BACA0444</name>
    <dbReference type="NCBI Taxonomy" id="2918990"/>
    <lineage>
        <taxon>Bacteria</taxon>
        <taxon>Bacillati</taxon>
        <taxon>Cyanobacteriota</taxon>
        <taxon>Cyanophyceae</taxon>
        <taxon>Acaryochloridales</taxon>
        <taxon>Thermosynechococcaceae</taxon>
        <taxon>Pseudocalidococcus</taxon>
        <taxon>Pseudocalidococcus azoricus</taxon>
    </lineage>
</organism>
<dbReference type="Pfam" id="PF07885">
    <property type="entry name" value="Ion_trans_2"/>
    <property type="match status" value="1"/>
</dbReference>
<feature type="transmembrane region" description="Helical" evidence="11">
    <location>
        <begin position="40"/>
        <end position="66"/>
    </location>
</feature>
<dbReference type="Gene3D" id="1.10.287.70">
    <property type="match status" value="1"/>
</dbReference>
<dbReference type="InterPro" id="IPR014756">
    <property type="entry name" value="Ig_E-set"/>
</dbReference>
<keyword evidence="9 11" id="KW-0472">Membrane</keyword>
<dbReference type="GO" id="GO:0034765">
    <property type="term" value="P:regulation of monoatomic ion transmembrane transport"/>
    <property type="evidence" value="ECO:0007669"/>
    <property type="project" value="TreeGrafter"/>
</dbReference>
<dbReference type="GO" id="GO:0005242">
    <property type="term" value="F:inward rectifier potassium channel activity"/>
    <property type="evidence" value="ECO:0007669"/>
    <property type="project" value="InterPro"/>
</dbReference>
<evidence type="ECO:0000256" key="10">
    <source>
        <dbReference type="ARBA" id="ARBA00023303"/>
    </source>
</evidence>
<dbReference type="EMBL" id="JAVMIP010000019">
    <property type="protein sequence ID" value="MDS3861960.1"/>
    <property type="molecule type" value="Genomic_DNA"/>
</dbReference>
<dbReference type="GO" id="GO:0034702">
    <property type="term" value="C:monoatomic ion channel complex"/>
    <property type="evidence" value="ECO:0007669"/>
    <property type="project" value="UniProtKB-KW"/>
</dbReference>
<evidence type="ECO:0000256" key="11">
    <source>
        <dbReference type="SAM" id="Phobius"/>
    </source>
</evidence>